<dbReference type="AlphaFoldDB" id="A0A7W5ZG52"/>
<dbReference type="PROSITE" id="PS01117">
    <property type="entry name" value="HTH_MARR_1"/>
    <property type="match status" value="1"/>
</dbReference>
<dbReference type="InterPro" id="IPR039422">
    <property type="entry name" value="MarR/SlyA-like"/>
</dbReference>
<dbReference type="GO" id="GO:0006950">
    <property type="term" value="P:response to stress"/>
    <property type="evidence" value="ECO:0007669"/>
    <property type="project" value="TreeGrafter"/>
</dbReference>
<proteinExistence type="predicted"/>
<reference evidence="5 6" key="1">
    <citation type="submission" date="2020-08" db="EMBL/GenBank/DDBJ databases">
        <title>Genomic Encyclopedia of Type Strains, Phase IV (KMG-IV): sequencing the most valuable type-strain genomes for metagenomic binning, comparative biology and taxonomic classification.</title>
        <authorList>
            <person name="Goeker M."/>
        </authorList>
    </citation>
    <scope>NUCLEOTIDE SEQUENCE [LARGE SCALE GENOMIC DNA]</scope>
    <source>
        <strain evidence="5 6">DSM 17976</strain>
    </source>
</reference>
<evidence type="ECO:0000256" key="2">
    <source>
        <dbReference type="ARBA" id="ARBA00023125"/>
    </source>
</evidence>
<dbReference type="InterPro" id="IPR036390">
    <property type="entry name" value="WH_DNA-bd_sf"/>
</dbReference>
<name>A0A7W5ZG52_9BACT</name>
<organism evidence="5 6">
    <name type="scientific">Runella defluvii</name>
    <dbReference type="NCBI Taxonomy" id="370973"/>
    <lineage>
        <taxon>Bacteria</taxon>
        <taxon>Pseudomonadati</taxon>
        <taxon>Bacteroidota</taxon>
        <taxon>Cytophagia</taxon>
        <taxon>Cytophagales</taxon>
        <taxon>Spirosomataceae</taxon>
        <taxon>Runella</taxon>
    </lineage>
</organism>
<protein>
    <submittedName>
        <fullName evidence="5">MarR family transcriptional repressor of mepA</fullName>
    </submittedName>
</protein>
<dbReference type="PANTHER" id="PTHR33164:SF43">
    <property type="entry name" value="HTH-TYPE TRANSCRIPTIONAL REPRESSOR YETL"/>
    <property type="match status" value="1"/>
</dbReference>
<dbReference type="Pfam" id="PF12802">
    <property type="entry name" value="MarR_2"/>
    <property type="match status" value="1"/>
</dbReference>
<dbReference type="Proteomes" id="UP000541352">
    <property type="component" value="Unassembled WGS sequence"/>
</dbReference>
<dbReference type="PRINTS" id="PR00598">
    <property type="entry name" value="HTHMARR"/>
</dbReference>
<evidence type="ECO:0000256" key="3">
    <source>
        <dbReference type="ARBA" id="ARBA00023163"/>
    </source>
</evidence>
<keyword evidence="1" id="KW-0805">Transcription regulation</keyword>
<dbReference type="RefSeq" id="WP_183971495.1">
    <property type="nucleotide sequence ID" value="NZ_JACIBY010000001.1"/>
</dbReference>
<keyword evidence="2" id="KW-0238">DNA-binding</keyword>
<feature type="domain" description="HTH marR-type" evidence="4">
    <location>
        <begin position="18"/>
        <end position="154"/>
    </location>
</feature>
<sequence>MEPQQEIHIKEKIWKHLGQYLTFNINHVSHLFVRKINRELGQTGLSIQIEQFPILFLVRYSADEPLSQQDIANLLQKDKSAIQRSIRTLERDGYIRIVSDDVDRRRNLIHLTPAGKFAVDKIADLAAVINQDVTSKLTQEESETLMKLLQKVASTIEF</sequence>
<gene>
    <name evidence="5" type="ORF">FHS57_000704</name>
</gene>
<dbReference type="GO" id="GO:0003700">
    <property type="term" value="F:DNA-binding transcription factor activity"/>
    <property type="evidence" value="ECO:0007669"/>
    <property type="project" value="InterPro"/>
</dbReference>
<comment type="caution">
    <text evidence="5">The sequence shown here is derived from an EMBL/GenBank/DDBJ whole genome shotgun (WGS) entry which is preliminary data.</text>
</comment>
<evidence type="ECO:0000313" key="6">
    <source>
        <dbReference type="Proteomes" id="UP000541352"/>
    </source>
</evidence>
<dbReference type="InterPro" id="IPR023187">
    <property type="entry name" value="Tscrpt_reg_MarR-type_CS"/>
</dbReference>
<dbReference type="Gene3D" id="1.10.10.10">
    <property type="entry name" value="Winged helix-like DNA-binding domain superfamily/Winged helix DNA-binding domain"/>
    <property type="match status" value="1"/>
</dbReference>
<dbReference type="SMART" id="SM00347">
    <property type="entry name" value="HTH_MARR"/>
    <property type="match status" value="1"/>
</dbReference>
<dbReference type="InterPro" id="IPR000835">
    <property type="entry name" value="HTH_MarR-typ"/>
</dbReference>
<dbReference type="InterPro" id="IPR036388">
    <property type="entry name" value="WH-like_DNA-bd_sf"/>
</dbReference>
<evidence type="ECO:0000259" key="4">
    <source>
        <dbReference type="PROSITE" id="PS50995"/>
    </source>
</evidence>
<dbReference type="PROSITE" id="PS50995">
    <property type="entry name" value="HTH_MARR_2"/>
    <property type="match status" value="1"/>
</dbReference>
<accession>A0A7W5ZG52</accession>
<dbReference type="GO" id="GO:0003677">
    <property type="term" value="F:DNA binding"/>
    <property type="evidence" value="ECO:0007669"/>
    <property type="project" value="UniProtKB-KW"/>
</dbReference>
<dbReference type="SUPFAM" id="SSF46785">
    <property type="entry name" value="Winged helix' DNA-binding domain"/>
    <property type="match status" value="1"/>
</dbReference>
<dbReference type="PANTHER" id="PTHR33164">
    <property type="entry name" value="TRANSCRIPTIONAL REGULATOR, MARR FAMILY"/>
    <property type="match status" value="1"/>
</dbReference>
<keyword evidence="3" id="KW-0804">Transcription</keyword>
<dbReference type="EMBL" id="JACIBY010000001">
    <property type="protein sequence ID" value="MBB3836722.1"/>
    <property type="molecule type" value="Genomic_DNA"/>
</dbReference>
<evidence type="ECO:0000313" key="5">
    <source>
        <dbReference type="EMBL" id="MBB3836722.1"/>
    </source>
</evidence>
<evidence type="ECO:0000256" key="1">
    <source>
        <dbReference type="ARBA" id="ARBA00023015"/>
    </source>
</evidence>
<keyword evidence="6" id="KW-1185">Reference proteome</keyword>